<feature type="binding site" evidence="4">
    <location>
        <position position="375"/>
    </location>
    <ligand>
        <name>(6R)-10-formyltetrahydrofolate</name>
        <dbReference type="ChEBI" id="CHEBI:195366"/>
    </ligand>
</feature>
<feature type="domain" description="Formyl transferase N-terminal" evidence="6">
    <location>
        <begin position="314"/>
        <end position="492"/>
    </location>
</feature>
<dbReference type="FunFam" id="3.40.50.170:FF:000008">
    <property type="entry name" value="Phosphoribosylglycinamide formyltransferase"/>
    <property type="match status" value="1"/>
</dbReference>
<feature type="compositionally biased region" description="Basic residues" evidence="5">
    <location>
        <begin position="194"/>
        <end position="235"/>
    </location>
</feature>
<dbReference type="NCBIfam" id="TIGR00639">
    <property type="entry name" value="PurN"/>
    <property type="match status" value="1"/>
</dbReference>
<name>A0A934NSN3_9NOCA</name>
<keyword evidence="2 4" id="KW-0808">Transferase</keyword>
<dbReference type="Gene3D" id="3.40.50.170">
    <property type="entry name" value="Formyl transferase, N-terminal domain"/>
    <property type="match status" value="1"/>
</dbReference>
<dbReference type="EMBL" id="JAEMNV010000005">
    <property type="protein sequence ID" value="MBJ8340570.1"/>
    <property type="molecule type" value="Genomic_DNA"/>
</dbReference>
<keyword evidence="8" id="KW-1185">Reference proteome</keyword>
<comment type="pathway">
    <text evidence="1 4">Purine metabolism; IMP biosynthesis via de novo pathway; N(2)-formyl-N(1)-(5-phospho-D-ribosyl)glycinamide from N(1)-(5-phospho-D-ribosyl)glycinamide (10-formyl THF route): step 1/1.</text>
</comment>
<comment type="caution">
    <text evidence="4">Lacks conserved residue(s) required for the propagation of feature annotation.</text>
</comment>
<feature type="binding site" evidence="4">
    <location>
        <position position="417"/>
    </location>
    <ligand>
        <name>(6R)-10-formyltetrahydrofolate</name>
        <dbReference type="ChEBI" id="CHEBI:195366"/>
    </ligand>
</feature>
<dbReference type="InterPro" id="IPR004607">
    <property type="entry name" value="GART"/>
</dbReference>
<comment type="catalytic activity">
    <reaction evidence="4">
        <text>N(1)-(5-phospho-beta-D-ribosyl)glycinamide + (6R)-10-formyltetrahydrofolate = N(2)-formyl-N(1)-(5-phospho-beta-D-ribosyl)glycinamide + (6S)-5,6,7,8-tetrahydrofolate + H(+)</text>
        <dbReference type="Rhea" id="RHEA:15053"/>
        <dbReference type="ChEBI" id="CHEBI:15378"/>
        <dbReference type="ChEBI" id="CHEBI:57453"/>
        <dbReference type="ChEBI" id="CHEBI:143788"/>
        <dbReference type="ChEBI" id="CHEBI:147286"/>
        <dbReference type="ChEBI" id="CHEBI:195366"/>
        <dbReference type="EC" id="2.1.2.2"/>
    </reaction>
</comment>
<dbReference type="EC" id="2.1.2.2" evidence="4"/>
<dbReference type="GO" id="GO:0004644">
    <property type="term" value="F:phosphoribosylglycinamide formyltransferase activity"/>
    <property type="evidence" value="ECO:0007669"/>
    <property type="project" value="UniProtKB-UniRule"/>
</dbReference>
<keyword evidence="3 4" id="KW-0658">Purine biosynthesis</keyword>
<protein>
    <recommendedName>
        <fullName evidence="4">Phosphoribosylglycinamide formyltransferase</fullName>
        <ecNumber evidence="4">2.1.2.2</ecNumber>
    </recommendedName>
    <alternativeName>
        <fullName evidence="4">5'-phosphoribosylglycinamide transformylase</fullName>
    </alternativeName>
    <alternativeName>
        <fullName evidence="4">GAR transformylase</fullName>
        <shortName evidence="4">GART</shortName>
    </alternativeName>
</protein>
<evidence type="ECO:0000256" key="4">
    <source>
        <dbReference type="HAMAP-Rule" id="MF_01930"/>
    </source>
</evidence>
<accession>A0A934NSN3</accession>
<feature type="site" description="Raises pKa of active site His" evidence="4">
    <location>
        <position position="455"/>
    </location>
</feature>
<dbReference type="PANTHER" id="PTHR43369:SF2">
    <property type="entry name" value="PHOSPHORIBOSYLGLYCINAMIDE FORMYLTRANSFERASE"/>
    <property type="match status" value="1"/>
</dbReference>
<evidence type="ECO:0000313" key="8">
    <source>
        <dbReference type="Proteomes" id="UP000655868"/>
    </source>
</evidence>
<dbReference type="HAMAP" id="MF_01930">
    <property type="entry name" value="PurN"/>
    <property type="match status" value="1"/>
</dbReference>
<evidence type="ECO:0000256" key="1">
    <source>
        <dbReference type="ARBA" id="ARBA00005054"/>
    </source>
</evidence>
<sequence length="512" mass="56723">MCGRRHRCFSARIVVDDARVAAHIGWFRRRARHGFAVNGVSAERRRRSRCGRRRGHCQHRRRVDRTFRCGRWTRPRATRPCRGADWNGTAVVACVARRSGVRRSATRTRVRRGEYGSDCSSASCAGGWSRCGSRFRSPRLRCRRRTRNVRTRRRSGICRGRGRRGLVGVARIGVGIHIRPKRNRRSRAEEPRRGRGSCRRRARRHRRRNRRGRPSVGRRVRRSCSAQRQRHRGSRSGRSSGCRSRCRRRRGRRGGRCRRCGRRSCGPARDCPRYRRLGSLPVGIPTLTVTDAARSRALTTSGEPIRLPPTAPARVVVLASGTGTLLRSLLEAASSSNYPANIVAVGVDRTCAATEHADAAGVPRFKVALREHAGRAEWDVALTKAVDRHDPDLVVTAGFMKILGPTFLSTFGGRIINTHPALLPSFPGAHGVPDALAYGVKLTGATVHLVDSGVDTGPILAQEGVAVLPDDDEASLHERIKVVERRLLAEVVAAVAVRGVISDGRKAEIPSE</sequence>
<organism evidence="7 8">
    <name type="scientific">Antrihabitans stalagmiti</name>
    <dbReference type="NCBI Taxonomy" id="2799499"/>
    <lineage>
        <taxon>Bacteria</taxon>
        <taxon>Bacillati</taxon>
        <taxon>Actinomycetota</taxon>
        <taxon>Actinomycetes</taxon>
        <taxon>Mycobacteriales</taxon>
        <taxon>Nocardiaceae</taxon>
        <taxon>Antrihabitans</taxon>
    </lineage>
</organism>
<dbReference type="PANTHER" id="PTHR43369">
    <property type="entry name" value="PHOSPHORIBOSYLGLYCINAMIDE FORMYLTRANSFERASE"/>
    <property type="match status" value="1"/>
</dbReference>
<dbReference type="SUPFAM" id="SSF53328">
    <property type="entry name" value="Formyltransferase"/>
    <property type="match status" value="1"/>
</dbReference>
<feature type="region of interest" description="Disordered" evidence="5">
    <location>
        <begin position="177"/>
        <end position="248"/>
    </location>
</feature>
<dbReference type="InterPro" id="IPR036477">
    <property type="entry name" value="Formyl_transf_N_sf"/>
</dbReference>
<proteinExistence type="inferred from homology"/>
<evidence type="ECO:0000256" key="2">
    <source>
        <dbReference type="ARBA" id="ARBA00022679"/>
    </source>
</evidence>
<reference evidence="7" key="1">
    <citation type="submission" date="2020-12" db="EMBL/GenBank/DDBJ databases">
        <title>Antrihabitans popcorni sp. nov. and Antrihabitans auranticaus sp. nov., isolated from a larva cave.</title>
        <authorList>
            <person name="Lee S.D."/>
            <person name="Kim I.S."/>
        </authorList>
    </citation>
    <scope>NUCLEOTIDE SEQUENCE</scope>
    <source>
        <strain evidence="7">YC3-6</strain>
    </source>
</reference>
<dbReference type="InterPro" id="IPR002376">
    <property type="entry name" value="Formyl_transf_N"/>
</dbReference>
<evidence type="ECO:0000256" key="5">
    <source>
        <dbReference type="SAM" id="MobiDB-lite"/>
    </source>
</evidence>
<evidence type="ECO:0000256" key="3">
    <source>
        <dbReference type="ARBA" id="ARBA00022755"/>
    </source>
</evidence>
<feature type="binding site" evidence="4">
    <location>
        <begin position="400"/>
        <end position="403"/>
    </location>
    <ligand>
        <name>(6R)-10-formyltetrahydrofolate</name>
        <dbReference type="ChEBI" id="CHEBI:195366"/>
    </ligand>
</feature>
<dbReference type="Pfam" id="PF00551">
    <property type="entry name" value="Formyl_trans_N"/>
    <property type="match status" value="1"/>
</dbReference>
<dbReference type="CDD" id="cd08645">
    <property type="entry name" value="FMT_core_GART"/>
    <property type="match status" value="1"/>
</dbReference>
<evidence type="ECO:0000259" key="6">
    <source>
        <dbReference type="Pfam" id="PF00551"/>
    </source>
</evidence>
<comment type="similarity">
    <text evidence="4">Belongs to the GART family.</text>
</comment>
<dbReference type="GO" id="GO:0005829">
    <property type="term" value="C:cytosol"/>
    <property type="evidence" value="ECO:0007669"/>
    <property type="project" value="TreeGrafter"/>
</dbReference>
<comment type="caution">
    <text evidence="7">The sequence shown here is derived from an EMBL/GenBank/DDBJ whole genome shotgun (WGS) entry which is preliminary data.</text>
</comment>
<dbReference type="Proteomes" id="UP000655868">
    <property type="component" value="Unassembled WGS sequence"/>
</dbReference>
<feature type="active site" description="Proton donor" evidence="4">
    <location>
        <position position="419"/>
    </location>
</feature>
<dbReference type="GO" id="GO:0006189">
    <property type="term" value="P:'de novo' IMP biosynthetic process"/>
    <property type="evidence" value="ECO:0007669"/>
    <property type="project" value="UniProtKB-UniRule"/>
</dbReference>
<comment type="function">
    <text evidence="4">Catalyzes the transfer of a formyl group from 10-formyltetrahydrofolate to 5-phospho-ribosyl-glycinamide (GAR), producing 5-phospho-ribosyl-N-formylglycinamide (FGAR) and tetrahydrofolate.</text>
</comment>
<dbReference type="AlphaFoldDB" id="A0A934NSN3"/>
<evidence type="ECO:0000313" key="7">
    <source>
        <dbReference type="EMBL" id="MBJ8340570.1"/>
    </source>
</evidence>
<gene>
    <name evidence="4" type="primary">purN</name>
    <name evidence="7" type="ORF">JGU71_16895</name>
</gene>